<dbReference type="RefSeq" id="WP_281844430.1">
    <property type="nucleotide sequence ID" value="NZ_BSCH01000003.1"/>
</dbReference>
<reference evidence="1" key="2">
    <citation type="submission" date="2022-11" db="EMBL/GenBank/DDBJ databases">
        <title>Draft genome sequence of Sellimonas catena strain 18CBH55.</title>
        <authorList>
            <person name="Hisatomi A."/>
            <person name="Ohkuma M."/>
            <person name="Sakamoto M."/>
        </authorList>
    </citation>
    <scope>NUCLEOTIDE SEQUENCE</scope>
    <source>
        <strain evidence="1">18CBH55</strain>
    </source>
</reference>
<organism evidence="1 2">
    <name type="scientific">Sellimonas catena</name>
    <dbReference type="NCBI Taxonomy" id="2994035"/>
    <lineage>
        <taxon>Bacteria</taxon>
        <taxon>Bacillati</taxon>
        <taxon>Bacillota</taxon>
        <taxon>Clostridia</taxon>
        <taxon>Lachnospirales</taxon>
        <taxon>Lachnospiraceae</taxon>
        <taxon>Sellimonas</taxon>
    </lineage>
</organism>
<name>A0A9W6CC93_9FIRM</name>
<gene>
    <name evidence="1" type="ORF">Selli2_05670</name>
</gene>
<sequence length="194" mass="21938">MKIKISKEKLQKVLDNHQDSMIGLSRKLGKNDAFISQSFTRYGGEVDDVIANLICLLYDVQLADIKADTANKTDTQKAFAILREENKKNTEKIMAVQEDIMHLLEKILTKINANTLQIERIKQEAIVSHTDPVHEAKIFLKTMLENGRMNAMTIQTKAEMAGITLANLTKAKQELGVQTDMTGSGRNQKVFWYL</sequence>
<accession>A0A9W6CC93</accession>
<evidence type="ECO:0000313" key="2">
    <source>
        <dbReference type="Proteomes" id="UP001145094"/>
    </source>
</evidence>
<reference evidence="1" key="1">
    <citation type="submission" date="2022-11" db="EMBL/GenBank/DDBJ databases">
        <title>Draft genome sequence of Sellimonas catena strain 18CBH55.</title>
        <authorList>
            <person name="Atsushi H."/>
            <person name="Moriya O."/>
            <person name="Mitsuo S."/>
        </authorList>
    </citation>
    <scope>NUCLEOTIDE SEQUENCE</scope>
    <source>
        <strain evidence="1">18CBH55</strain>
    </source>
</reference>
<evidence type="ECO:0000313" key="1">
    <source>
        <dbReference type="EMBL" id="GLG89140.1"/>
    </source>
</evidence>
<comment type="caution">
    <text evidence="1">The sequence shown here is derived from an EMBL/GenBank/DDBJ whole genome shotgun (WGS) entry which is preliminary data.</text>
</comment>
<proteinExistence type="predicted"/>
<protein>
    <submittedName>
        <fullName evidence="1">Uncharacterized protein</fullName>
    </submittedName>
</protein>
<dbReference type="EMBL" id="BSCH01000003">
    <property type="protein sequence ID" value="GLG89140.1"/>
    <property type="molecule type" value="Genomic_DNA"/>
</dbReference>
<dbReference type="AlphaFoldDB" id="A0A9W6CC93"/>
<reference evidence="1" key="3">
    <citation type="journal article" date="2023" name="Int. J. Syst. Evol. Microbiol.">
        <title>Sellimonas catena sp. nov., isolated from human faeces.</title>
        <authorList>
            <person name="Hisatomi A."/>
            <person name="Ohkuma M."/>
            <person name="Sakamoto M."/>
        </authorList>
    </citation>
    <scope>NUCLEOTIDE SEQUENCE</scope>
    <source>
        <strain evidence="1">18CBH55</strain>
    </source>
</reference>
<dbReference type="Proteomes" id="UP001145094">
    <property type="component" value="Unassembled WGS sequence"/>
</dbReference>